<protein>
    <recommendedName>
        <fullName evidence="3 6">Beta-galactosidase</fullName>
        <shortName evidence="6">Beta-gal</shortName>
        <ecNumber evidence="3 6">3.2.1.23</ecNumber>
    </recommendedName>
</protein>
<dbReference type="PANTHER" id="PTHR36447">
    <property type="entry name" value="BETA-GALACTOSIDASE GANA"/>
    <property type="match status" value="1"/>
</dbReference>
<dbReference type="Gene3D" id="3.20.20.80">
    <property type="entry name" value="Glycosidases"/>
    <property type="match status" value="1"/>
</dbReference>
<feature type="domain" description="Beta-galactosidase trimerisation" evidence="8">
    <location>
        <begin position="395"/>
        <end position="602"/>
    </location>
</feature>
<evidence type="ECO:0000259" key="7">
    <source>
        <dbReference type="Pfam" id="PF02449"/>
    </source>
</evidence>
<evidence type="ECO:0000256" key="4">
    <source>
        <dbReference type="ARBA" id="ARBA00022801"/>
    </source>
</evidence>
<sequence>MEKIFNEFLHGADYNPEQWLDYPEIFEKDIELMKKAHCNVMSVGIFSWAALEPEEGVFNFEWLDKVISTLYENGISTILATPSGARPAWLSQKYPEVLRVSETRVRNLHGFRHNHCYTSPVYREKTAILNGKLAERYASNPAVIMWHISNEFGGECHCDLCQNEFRNWLKEKYKTLDNLNKKWWTTFWSHTFTSWDQIESPSPIGENQVHALNLDWKRFVTDRTIDFMNHEIKTVKKYNPSIPATTNFMYYYEGLNYFKFKDYVDVVSYDSYPEWHSEDNKEVAYRVAAYFDIMRSIKGKPFMLMESTPSMTNWQRVSKLKKPGMHKLASLQAIAHGSNTVQYFQWRKSRGSSEKLHGAVVDHYGKEDNRVFNDVKEVGETLESIKEIINTNVKADVAIVYDWENMWALNDSQGPRNIGLNYIDIVMDYYKVFWQQGINVDFVDMESNLDKYKLVVAPILYMTRDNFQDKIRSYVKSGGNFVMTYFSSIVNDTDLCYLGGFPGNLMDVFGLRSEEVDALYEYENNEVTLYKNNKSYKCTEICDLVHVKEAEVLAEYNEDFYKGRPALTKNNFGKGTAYYICSRMEESFNEEFFKELINELKIERNLNINLPKGISVSTRENDNKKYFFLQNYLNEEKEVDLENYILKDLITGKEYSGKIKLKSYEILILEK</sequence>
<evidence type="ECO:0000259" key="8">
    <source>
        <dbReference type="Pfam" id="PF08532"/>
    </source>
</evidence>
<evidence type="ECO:0000256" key="2">
    <source>
        <dbReference type="ARBA" id="ARBA00005940"/>
    </source>
</evidence>
<dbReference type="InterPro" id="IPR013780">
    <property type="entry name" value="Glyco_hydro_b"/>
</dbReference>
<dbReference type="Proteomes" id="UP000640335">
    <property type="component" value="Unassembled WGS sequence"/>
</dbReference>
<dbReference type="Gene3D" id="2.60.40.1180">
    <property type="entry name" value="Golgi alpha-mannosidase II"/>
    <property type="match status" value="1"/>
</dbReference>
<dbReference type="InterPro" id="IPR017853">
    <property type="entry name" value="GH"/>
</dbReference>
<proteinExistence type="inferred from homology"/>
<dbReference type="EMBL" id="JACSQZ010000044">
    <property type="protein sequence ID" value="MBD7915763.1"/>
    <property type="molecule type" value="Genomic_DNA"/>
</dbReference>
<evidence type="ECO:0000256" key="6">
    <source>
        <dbReference type="PIRNR" id="PIRNR001084"/>
    </source>
</evidence>
<feature type="domain" description="Glycoside hydrolase family 42 N-terminal" evidence="7">
    <location>
        <begin position="13"/>
        <end position="385"/>
    </location>
</feature>
<dbReference type="InterPro" id="IPR013739">
    <property type="entry name" value="Beta_galactosidase_C"/>
</dbReference>
<dbReference type="PIRSF" id="PIRSF001084">
    <property type="entry name" value="B-galactosidase"/>
    <property type="match status" value="1"/>
</dbReference>
<evidence type="ECO:0000256" key="1">
    <source>
        <dbReference type="ARBA" id="ARBA00001412"/>
    </source>
</evidence>
<dbReference type="PANTHER" id="PTHR36447:SF1">
    <property type="entry name" value="BETA-GALACTOSIDASE GANA"/>
    <property type="match status" value="1"/>
</dbReference>
<keyword evidence="4 6" id="KW-0378">Hydrolase</keyword>
<keyword evidence="11" id="KW-1185">Reference proteome</keyword>
<comment type="catalytic activity">
    <reaction evidence="1 6">
        <text>Hydrolysis of terminal non-reducing beta-D-galactose residues in beta-D-galactosides.</text>
        <dbReference type="EC" id="3.2.1.23"/>
    </reaction>
</comment>
<dbReference type="SUPFAM" id="SSF51445">
    <property type="entry name" value="(Trans)glycosidases"/>
    <property type="match status" value="1"/>
</dbReference>
<feature type="domain" description="Beta-galactosidase C-terminal" evidence="9">
    <location>
        <begin position="613"/>
        <end position="671"/>
    </location>
</feature>
<evidence type="ECO:0000313" key="11">
    <source>
        <dbReference type="Proteomes" id="UP000640335"/>
    </source>
</evidence>
<reference evidence="10 11" key="1">
    <citation type="submission" date="2020-08" db="EMBL/GenBank/DDBJ databases">
        <title>A Genomic Blueprint of the Chicken Gut Microbiome.</title>
        <authorList>
            <person name="Gilroy R."/>
            <person name="Ravi A."/>
            <person name="Getino M."/>
            <person name="Pursley I."/>
            <person name="Horton D.L."/>
            <person name="Alikhan N.-F."/>
            <person name="Baker D."/>
            <person name="Gharbi K."/>
            <person name="Hall N."/>
            <person name="Watson M."/>
            <person name="Adriaenssens E.M."/>
            <person name="Foster-Nyarko E."/>
            <person name="Jarju S."/>
            <person name="Secka A."/>
            <person name="Antonio M."/>
            <person name="Oren A."/>
            <person name="Chaudhuri R."/>
            <person name="La Ragione R.M."/>
            <person name="Hildebrand F."/>
            <person name="Pallen M.J."/>
        </authorList>
    </citation>
    <scope>NUCLEOTIDE SEQUENCE [LARGE SCALE GENOMIC DNA]</scope>
    <source>
        <strain evidence="10 11">Sa3CUN1</strain>
    </source>
</reference>
<dbReference type="RefSeq" id="WP_191750518.1">
    <property type="nucleotide sequence ID" value="NZ_JACSQZ010000044.1"/>
</dbReference>
<dbReference type="InterPro" id="IPR003476">
    <property type="entry name" value="Glyco_hydro_42"/>
</dbReference>
<gene>
    <name evidence="10" type="ORF">H9660_11460</name>
</gene>
<dbReference type="Gene3D" id="3.40.50.880">
    <property type="match status" value="1"/>
</dbReference>
<organism evidence="10 11">
    <name type="scientific">Clostridium gallinarum</name>
    <dbReference type="NCBI Taxonomy" id="2762246"/>
    <lineage>
        <taxon>Bacteria</taxon>
        <taxon>Bacillati</taxon>
        <taxon>Bacillota</taxon>
        <taxon>Clostridia</taxon>
        <taxon>Eubacteriales</taxon>
        <taxon>Clostridiaceae</taxon>
        <taxon>Clostridium</taxon>
    </lineage>
</organism>
<dbReference type="CDD" id="cd03143">
    <property type="entry name" value="A4_beta-galactosidase_middle_domain"/>
    <property type="match status" value="1"/>
</dbReference>
<dbReference type="InterPro" id="IPR013738">
    <property type="entry name" value="Beta_galactosidase_Trimer"/>
</dbReference>
<dbReference type="InterPro" id="IPR029062">
    <property type="entry name" value="Class_I_gatase-like"/>
</dbReference>
<comment type="similarity">
    <text evidence="2 6">Belongs to the glycosyl hydrolase 42 family.</text>
</comment>
<dbReference type="Pfam" id="PF02449">
    <property type="entry name" value="Glyco_hydro_42"/>
    <property type="match status" value="1"/>
</dbReference>
<name>A0ABR8Q5S2_9CLOT</name>
<comment type="caution">
    <text evidence="10">The sequence shown here is derived from an EMBL/GenBank/DDBJ whole genome shotgun (WGS) entry which is preliminary data.</text>
</comment>
<dbReference type="InterPro" id="IPR013529">
    <property type="entry name" value="Glyco_hydro_42_N"/>
</dbReference>
<dbReference type="SUPFAM" id="SSF52317">
    <property type="entry name" value="Class I glutamine amidotransferase-like"/>
    <property type="match status" value="1"/>
</dbReference>
<keyword evidence="5 6" id="KW-0326">Glycosidase</keyword>
<evidence type="ECO:0000256" key="3">
    <source>
        <dbReference type="ARBA" id="ARBA00012756"/>
    </source>
</evidence>
<dbReference type="EC" id="3.2.1.23" evidence="3 6"/>
<dbReference type="Pfam" id="PF08533">
    <property type="entry name" value="Glyco_hydro_42C"/>
    <property type="match status" value="1"/>
</dbReference>
<evidence type="ECO:0000313" key="10">
    <source>
        <dbReference type="EMBL" id="MBD7915763.1"/>
    </source>
</evidence>
<evidence type="ECO:0000256" key="5">
    <source>
        <dbReference type="ARBA" id="ARBA00023295"/>
    </source>
</evidence>
<dbReference type="Pfam" id="PF08532">
    <property type="entry name" value="Glyco_hydro_42M"/>
    <property type="match status" value="1"/>
</dbReference>
<evidence type="ECO:0000259" key="9">
    <source>
        <dbReference type="Pfam" id="PF08533"/>
    </source>
</evidence>
<accession>A0ABR8Q5S2</accession>